<evidence type="ECO:0000313" key="3">
    <source>
        <dbReference type="Proteomes" id="UP000003221"/>
    </source>
</evidence>
<comment type="caution">
    <text evidence="2">The sequence shown here is derived from an EMBL/GenBank/DDBJ whole genome shotgun (WGS) entry which is preliminary data.</text>
</comment>
<feature type="compositionally biased region" description="Basic and acidic residues" evidence="1">
    <location>
        <begin position="187"/>
        <end position="201"/>
    </location>
</feature>
<evidence type="ECO:0000313" key="2">
    <source>
        <dbReference type="EMBL" id="EHC71416.1"/>
    </source>
</evidence>
<dbReference type="EMBL" id="AFCS01001421">
    <property type="protein sequence ID" value="EHC71416.1"/>
    <property type="molecule type" value="Genomic_DNA"/>
</dbReference>
<name>G5QCG9_SALMO</name>
<accession>G5QCG9</accession>
<feature type="compositionally biased region" description="Basic residues" evidence="1">
    <location>
        <begin position="176"/>
        <end position="186"/>
    </location>
</feature>
<protein>
    <submittedName>
        <fullName evidence="2">Transposase InsE</fullName>
    </submittedName>
</protein>
<dbReference type="Proteomes" id="UP000003221">
    <property type="component" value="Unassembled WGS sequence"/>
</dbReference>
<reference evidence="2 3" key="1">
    <citation type="journal article" date="2011" name="BMC Genomics">
        <title>Genome sequencing reveals diversification of virulence factor content and possible host adaptation in distinct subpopulations of Salmonella enterica.</title>
        <authorList>
            <person name="den Bakker H.C."/>
            <person name="Moreno Switt A.I."/>
            <person name="Govoni G."/>
            <person name="Cummings C.A."/>
            <person name="Ranieri M.L."/>
            <person name="Degoricija L."/>
            <person name="Hoelzer K."/>
            <person name="Rodriguez-Rivera L.D."/>
            <person name="Brown S."/>
            <person name="Bolchacova E."/>
            <person name="Furtado M.R."/>
            <person name="Wiedmann M."/>
        </authorList>
    </citation>
    <scope>NUCLEOTIDE SEQUENCE [LARGE SCALE GENOMIC DNA]</scope>
    <source>
        <strain evidence="2 3">S5-403</strain>
    </source>
</reference>
<feature type="compositionally biased region" description="Low complexity" evidence="1">
    <location>
        <begin position="221"/>
        <end position="237"/>
    </location>
</feature>
<dbReference type="AlphaFoldDB" id="G5QCG9"/>
<gene>
    <name evidence="2" type="ORF">LTSEMON_6402</name>
</gene>
<feature type="compositionally biased region" description="Basic residues" evidence="1">
    <location>
        <begin position="209"/>
        <end position="220"/>
    </location>
</feature>
<organism evidence="2 3">
    <name type="scientific">Salmonella enterica subsp. enterica serovar Montevideo str. S5-403</name>
    <dbReference type="NCBI Taxonomy" id="913242"/>
    <lineage>
        <taxon>Bacteria</taxon>
        <taxon>Pseudomonadati</taxon>
        <taxon>Pseudomonadota</taxon>
        <taxon>Gammaproteobacteria</taxon>
        <taxon>Enterobacterales</taxon>
        <taxon>Enterobacteriaceae</taxon>
        <taxon>Salmonella</taxon>
    </lineage>
</organism>
<feature type="region of interest" description="Disordered" evidence="1">
    <location>
        <begin position="153"/>
        <end position="254"/>
    </location>
</feature>
<evidence type="ECO:0000256" key="1">
    <source>
        <dbReference type="SAM" id="MobiDB-lite"/>
    </source>
</evidence>
<proteinExistence type="predicted"/>
<sequence>MPRLTAPRRQAEVCAPLPAAHAAARYARHLPERTLLYALVQAHYPDFIARLEAEDRPLPEYVREEFETYLRCGGEEFETYLRCGARFPARGVRAVPGREAGGLLLQEARLLPQLRGAAHGRERAAPGGGGVWPAAGAAMGAEFSVPAALPVRQQAGGHRPGAGHRASCDRRLVGRSSRRRPRQRAMRRGDPDPALRQRAEPECSLPHAVARRRVRGHHRASAAQAAPAPHPCAHIGATDGTGRHHRASRVPAPVAPRLARRRRRIRVPVRQRG</sequence>